<reference evidence="1" key="1">
    <citation type="submission" date="2016-06" db="UniProtKB">
        <authorList>
            <consortium name="WormBaseParasite"/>
        </authorList>
    </citation>
    <scope>IDENTIFICATION</scope>
</reference>
<proteinExistence type="predicted"/>
<dbReference type="AlphaFoldDB" id="A0A183KYR7"/>
<name>A0A183KYR7_9TREM</name>
<accession>A0A183KYR7</accession>
<dbReference type="WBParaSite" id="SCUD_0002021701-mRNA-1">
    <property type="protein sequence ID" value="SCUD_0002021701-mRNA-1"/>
    <property type="gene ID" value="SCUD_0002021701"/>
</dbReference>
<evidence type="ECO:0000313" key="1">
    <source>
        <dbReference type="WBParaSite" id="SCUD_0002021701-mRNA-1"/>
    </source>
</evidence>
<organism evidence="1">
    <name type="scientific">Schistosoma curassoni</name>
    <dbReference type="NCBI Taxonomy" id="6186"/>
    <lineage>
        <taxon>Eukaryota</taxon>
        <taxon>Metazoa</taxon>
        <taxon>Spiralia</taxon>
        <taxon>Lophotrochozoa</taxon>
        <taxon>Platyhelminthes</taxon>
        <taxon>Trematoda</taxon>
        <taxon>Digenea</taxon>
        <taxon>Strigeidida</taxon>
        <taxon>Schistosomatoidea</taxon>
        <taxon>Schistosomatidae</taxon>
        <taxon>Schistosoma</taxon>
    </lineage>
</organism>
<sequence length="133" mass="15041">LFFFSSCLSTPKSDLSSQFNVVAQLVLVDPVGFQIPYSTTSIISPSSSISPPTAKLSSESNEMHKTGNFTDLIFNYAYECFNQLYFDSNILLDEQRLKHVGDKINFNYSNGIIINCVDHQKRLILSLCLRYLL</sequence>
<protein>
    <submittedName>
        <fullName evidence="1">Uncharacterized protein</fullName>
    </submittedName>
</protein>